<feature type="domain" description="Tyr recombinase" evidence="4">
    <location>
        <begin position="178"/>
        <end position="419"/>
    </location>
</feature>
<organism evidence="5 6">
    <name type="scientific">Paractinoplanes durhamensis</name>
    <dbReference type="NCBI Taxonomy" id="113563"/>
    <lineage>
        <taxon>Bacteria</taxon>
        <taxon>Bacillati</taxon>
        <taxon>Actinomycetota</taxon>
        <taxon>Actinomycetes</taxon>
        <taxon>Micromonosporales</taxon>
        <taxon>Micromonosporaceae</taxon>
        <taxon>Paractinoplanes</taxon>
    </lineage>
</organism>
<comment type="similarity">
    <text evidence="1">Belongs to the 'phage' integrase family.</text>
</comment>
<sequence>MGRPVLPLGTAGKVRYIAAGVGWIARCGFRDYDGTTRTVERTGPTKPAAERRLKEALRDRTQHDRDADINPDTKLRVVAEAWWAGFVADGKTINSKRVYRLALENQILPHLANLRCREFSVGVSERFLRRVETEFGNSVAKTTRSVLSSMCAFAARLDAMDRNPVRDTSPISVKPKKGDPKALSVAQWRQLRAYVTYDPRAVRRDIPDLIDFMSATGERLGECLAVDASAVDVEAKSVAVLGTVIHLTGVGVAVQRAPKSEAGERTIALPDWAWPMVQRRLANAVQMVVRVIKIDERTELLIAPRVSKAGQKRTEPKEWLKELLDSGQETTEVIKILFPTSVGSIRDPSNASRDVKAALGYAGLSGDTSHLLRKSVATQMNDAGVPIRLIADQLGHARASMTEDYYFGRQKQATAGAPALESLGF</sequence>
<dbReference type="InterPro" id="IPR002104">
    <property type="entry name" value="Integrase_catalytic"/>
</dbReference>
<gene>
    <name evidence="5" type="ORF">Adu01nite_75960</name>
</gene>
<dbReference type="Pfam" id="PF00589">
    <property type="entry name" value="Phage_integrase"/>
    <property type="match status" value="1"/>
</dbReference>
<dbReference type="PROSITE" id="PS51898">
    <property type="entry name" value="TYR_RECOMBINASE"/>
    <property type="match status" value="1"/>
</dbReference>
<reference evidence="5 6" key="1">
    <citation type="submission" date="2021-01" db="EMBL/GenBank/DDBJ databases">
        <title>Whole genome shotgun sequence of Actinoplanes durhamensis NBRC 14914.</title>
        <authorList>
            <person name="Komaki H."/>
            <person name="Tamura T."/>
        </authorList>
    </citation>
    <scope>NUCLEOTIDE SEQUENCE [LARGE SCALE GENOMIC DNA]</scope>
    <source>
        <strain evidence="5 6">NBRC 14914</strain>
    </source>
</reference>
<dbReference type="InterPro" id="IPR011010">
    <property type="entry name" value="DNA_brk_join_enz"/>
</dbReference>
<protein>
    <submittedName>
        <fullName evidence="5">Phage integrase</fullName>
    </submittedName>
</protein>
<keyword evidence="6" id="KW-1185">Reference proteome</keyword>
<dbReference type="InterPro" id="IPR050090">
    <property type="entry name" value="Tyrosine_recombinase_XerCD"/>
</dbReference>
<proteinExistence type="inferred from homology"/>
<keyword evidence="3" id="KW-0233">DNA recombination</keyword>
<evidence type="ECO:0000256" key="2">
    <source>
        <dbReference type="ARBA" id="ARBA00023125"/>
    </source>
</evidence>
<keyword evidence="2" id="KW-0238">DNA-binding</keyword>
<evidence type="ECO:0000313" key="5">
    <source>
        <dbReference type="EMBL" id="GIE06246.1"/>
    </source>
</evidence>
<comment type="caution">
    <text evidence="5">The sequence shown here is derived from an EMBL/GenBank/DDBJ whole genome shotgun (WGS) entry which is preliminary data.</text>
</comment>
<accession>A0ABQ3Z8Y6</accession>
<evidence type="ECO:0000256" key="3">
    <source>
        <dbReference type="ARBA" id="ARBA00023172"/>
    </source>
</evidence>
<evidence type="ECO:0000259" key="4">
    <source>
        <dbReference type="PROSITE" id="PS51898"/>
    </source>
</evidence>
<evidence type="ECO:0000313" key="6">
    <source>
        <dbReference type="Proteomes" id="UP000637628"/>
    </source>
</evidence>
<dbReference type="PANTHER" id="PTHR30349">
    <property type="entry name" value="PHAGE INTEGRASE-RELATED"/>
    <property type="match status" value="1"/>
</dbReference>
<dbReference type="SUPFAM" id="SSF56349">
    <property type="entry name" value="DNA breaking-rejoining enzymes"/>
    <property type="match status" value="1"/>
</dbReference>
<dbReference type="InterPro" id="IPR010998">
    <property type="entry name" value="Integrase_recombinase_N"/>
</dbReference>
<dbReference type="EMBL" id="BOML01000059">
    <property type="protein sequence ID" value="GIE06246.1"/>
    <property type="molecule type" value="Genomic_DNA"/>
</dbReference>
<dbReference type="InterPro" id="IPR013762">
    <property type="entry name" value="Integrase-like_cat_sf"/>
</dbReference>
<name>A0ABQ3Z8Y6_9ACTN</name>
<dbReference type="Gene3D" id="1.10.443.10">
    <property type="entry name" value="Intergrase catalytic core"/>
    <property type="match status" value="1"/>
</dbReference>
<dbReference type="Proteomes" id="UP000637628">
    <property type="component" value="Unassembled WGS sequence"/>
</dbReference>
<dbReference type="RefSeq" id="WP_203734086.1">
    <property type="nucleotide sequence ID" value="NZ_BAAATX010000022.1"/>
</dbReference>
<dbReference type="PANTHER" id="PTHR30349:SF64">
    <property type="entry name" value="PROPHAGE INTEGRASE INTD-RELATED"/>
    <property type="match status" value="1"/>
</dbReference>
<evidence type="ECO:0000256" key="1">
    <source>
        <dbReference type="ARBA" id="ARBA00008857"/>
    </source>
</evidence>
<dbReference type="Gene3D" id="1.10.150.130">
    <property type="match status" value="1"/>
</dbReference>